<protein>
    <submittedName>
        <fullName evidence="1">Uncharacterized protein</fullName>
    </submittedName>
</protein>
<evidence type="ECO:0000313" key="1">
    <source>
        <dbReference type="EMBL" id="KZS95004.1"/>
    </source>
</evidence>
<evidence type="ECO:0000313" key="2">
    <source>
        <dbReference type="Proteomes" id="UP000076722"/>
    </source>
</evidence>
<dbReference type="Proteomes" id="UP000076722">
    <property type="component" value="Unassembled WGS sequence"/>
</dbReference>
<accession>A0A164WFF5</accession>
<gene>
    <name evidence="1" type="ORF">SISNIDRAFT_36188</name>
</gene>
<keyword evidence="2" id="KW-1185">Reference proteome</keyword>
<proteinExistence type="predicted"/>
<dbReference type="AlphaFoldDB" id="A0A164WFF5"/>
<dbReference type="EMBL" id="KV419403">
    <property type="protein sequence ID" value="KZS95004.1"/>
    <property type="molecule type" value="Genomic_DNA"/>
</dbReference>
<name>A0A164WFF5_9AGAM</name>
<organism evidence="1 2">
    <name type="scientific">Sistotremastrum niveocremeum HHB9708</name>
    <dbReference type="NCBI Taxonomy" id="1314777"/>
    <lineage>
        <taxon>Eukaryota</taxon>
        <taxon>Fungi</taxon>
        <taxon>Dikarya</taxon>
        <taxon>Basidiomycota</taxon>
        <taxon>Agaricomycotina</taxon>
        <taxon>Agaricomycetes</taxon>
        <taxon>Sistotremastrales</taxon>
        <taxon>Sistotremastraceae</taxon>
        <taxon>Sertulicium</taxon>
        <taxon>Sertulicium niveocremeum</taxon>
    </lineage>
</organism>
<sequence length="126" mass="13583">MSELSGIFEYQPLPPNHSIYARFNIGSLSFEYTGSISSHSGNNIPLSSQYATVYFNNFGDLIGQSTFQGTIGTIDRLTVEIKLSSGVLIRALLSSTYFPAAEIGGVGSWRLIQSSGTSIHSQAPED</sequence>
<reference evidence="1 2" key="1">
    <citation type="journal article" date="2016" name="Mol. Biol. Evol.">
        <title>Comparative Genomics of Early-Diverging Mushroom-Forming Fungi Provides Insights into the Origins of Lignocellulose Decay Capabilities.</title>
        <authorList>
            <person name="Nagy L.G."/>
            <person name="Riley R."/>
            <person name="Tritt A."/>
            <person name="Adam C."/>
            <person name="Daum C."/>
            <person name="Floudas D."/>
            <person name="Sun H."/>
            <person name="Yadav J.S."/>
            <person name="Pangilinan J."/>
            <person name="Larsson K.H."/>
            <person name="Matsuura K."/>
            <person name="Barry K."/>
            <person name="Labutti K."/>
            <person name="Kuo R."/>
            <person name="Ohm R.A."/>
            <person name="Bhattacharya S.S."/>
            <person name="Shirouzu T."/>
            <person name="Yoshinaga Y."/>
            <person name="Martin F.M."/>
            <person name="Grigoriev I.V."/>
            <person name="Hibbett D.S."/>
        </authorList>
    </citation>
    <scope>NUCLEOTIDE SEQUENCE [LARGE SCALE GENOMIC DNA]</scope>
    <source>
        <strain evidence="1 2">HHB9708</strain>
    </source>
</reference>